<dbReference type="EMBL" id="WHVB01000016">
    <property type="protein sequence ID" value="KAF8475385.1"/>
    <property type="molecule type" value="Genomic_DNA"/>
</dbReference>
<dbReference type="Gene3D" id="2.40.50.40">
    <property type="match status" value="2"/>
</dbReference>
<feature type="region of interest" description="Disordered" evidence="3">
    <location>
        <begin position="96"/>
        <end position="191"/>
    </location>
</feature>
<dbReference type="InterPro" id="IPR023780">
    <property type="entry name" value="Chromo_domain"/>
</dbReference>
<dbReference type="InterPro" id="IPR016197">
    <property type="entry name" value="Chromo-like_dom_sf"/>
</dbReference>
<evidence type="ECO:0000256" key="1">
    <source>
        <dbReference type="ARBA" id="ARBA00004123"/>
    </source>
</evidence>
<dbReference type="InterPro" id="IPR051219">
    <property type="entry name" value="Heterochromatin_chromo-domain"/>
</dbReference>
<dbReference type="PROSITE" id="PS50013">
    <property type="entry name" value="CHROMO_2"/>
    <property type="match status" value="1"/>
</dbReference>
<feature type="compositionally biased region" description="Basic and acidic residues" evidence="3">
    <location>
        <begin position="104"/>
        <end position="114"/>
    </location>
</feature>
<dbReference type="InterPro" id="IPR000953">
    <property type="entry name" value="Chromo/chromo_shadow_dom"/>
</dbReference>
<reference evidence="5" key="2">
    <citation type="journal article" date="2020" name="Nat. Commun.">
        <title>Large-scale genome sequencing of mycorrhizal fungi provides insights into the early evolution of symbiotic traits.</title>
        <authorList>
            <person name="Miyauchi S."/>
            <person name="Kiss E."/>
            <person name="Kuo A."/>
            <person name="Drula E."/>
            <person name="Kohler A."/>
            <person name="Sanchez-Garcia M."/>
            <person name="Morin E."/>
            <person name="Andreopoulos B."/>
            <person name="Barry K.W."/>
            <person name="Bonito G."/>
            <person name="Buee M."/>
            <person name="Carver A."/>
            <person name="Chen C."/>
            <person name="Cichocki N."/>
            <person name="Clum A."/>
            <person name="Culley D."/>
            <person name="Crous P.W."/>
            <person name="Fauchery L."/>
            <person name="Girlanda M."/>
            <person name="Hayes R.D."/>
            <person name="Keri Z."/>
            <person name="LaButti K."/>
            <person name="Lipzen A."/>
            <person name="Lombard V."/>
            <person name="Magnuson J."/>
            <person name="Maillard F."/>
            <person name="Murat C."/>
            <person name="Nolan M."/>
            <person name="Ohm R.A."/>
            <person name="Pangilinan J."/>
            <person name="Pereira M.F."/>
            <person name="Perotto S."/>
            <person name="Peter M."/>
            <person name="Pfister S."/>
            <person name="Riley R."/>
            <person name="Sitrit Y."/>
            <person name="Stielow J.B."/>
            <person name="Szollosi G."/>
            <person name="Zifcakova L."/>
            <person name="Stursova M."/>
            <person name="Spatafora J.W."/>
            <person name="Tedersoo L."/>
            <person name="Vaario L.M."/>
            <person name="Yamada A."/>
            <person name="Yan M."/>
            <person name="Wang P."/>
            <person name="Xu J."/>
            <person name="Bruns T."/>
            <person name="Baldrian P."/>
            <person name="Vilgalys R."/>
            <person name="Dunand C."/>
            <person name="Henrissat B."/>
            <person name="Grigoriev I.V."/>
            <person name="Hibbett D."/>
            <person name="Nagy L.G."/>
            <person name="Martin F.M."/>
        </authorList>
    </citation>
    <scope>NUCLEOTIDE SEQUENCE</scope>
    <source>
        <strain evidence="5">Prilba</strain>
    </source>
</reference>
<protein>
    <recommendedName>
        <fullName evidence="4">Chromo domain-containing protein</fullName>
    </recommendedName>
</protein>
<dbReference type="GO" id="GO:0005634">
    <property type="term" value="C:nucleus"/>
    <property type="evidence" value="ECO:0007669"/>
    <property type="project" value="UniProtKB-SubCell"/>
</dbReference>
<proteinExistence type="predicted"/>
<dbReference type="SMART" id="SM00298">
    <property type="entry name" value="CHROMO"/>
    <property type="match status" value="1"/>
</dbReference>
<keyword evidence="6" id="KW-1185">Reference proteome</keyword>
<dbReference type="AlphaFoldDB" id="A0A9P5T5X0"/>
<keyword evidence="2" id="KW-0539">Nucleus</keyword>
<accession>A0A9P5T5X0</accession>
<evidence type="ECO:0000313" key="6">
    <source>
        <dbReference type="Proteomes" id="UP000759537"/>
    </source>
</evidence>
<organism evidence="5 6">
    <name type="scientific">Russula ochroleuca</name>
    <dbReference type="NCBI Taxonomy" id="152965"/>
    <lineage>
        <taxon>Eukaryota</taxon>
        <taxon>Fungi</taxon>
        <taxon>Dikarya</taxon>
        <taxon>Basidiomycota</taxon>
        <taxon>Agaricomycotina</taxon>
        <taxon>Agaricomycetes</taxon>
        <taxon>Russulales</taxon>
        <taxon>Russulaceae</taxon>
        <taxon>Russula</taxon>
    </lineage>
</organism>
<dbReference type="PANTHER" id="PTHR22812">
    <property type="entry name" value="CHROMOBOX PROTEIN"/>
    <property type="match status" value="1"/>
</dbReference>
<feature type="compositionally biased region" description="Low complexity" evidence="3">
    <location>
        <begin position="177"/>
        <end position="191"/>
    </location>
</feature>
<dbReference type="GO" id="GO:0006338">
    <property type="term" value="P:chromatin remodeling"/>
    <property type="evidence" value="ECO:0007669"/>
    <property type="project" value="UniProtKB-ARBA"/>
</dbReference>
<reference evidence="5" key="1">
    <citation type="submission" date="2019-10" db="EMBL/GenBank/DDBJ databases">
        <authorList>
            <consortium name="DOE Joint Genome Institute"/>
            <person name="Kuo A."/>
            <person name="Miyauchi S."/>
            <person name="Kiss E."/>
            <person name="Drula E."/>
            <person name="Kohler A."/>
            <person name="Sanchez-Garcia M."/>
            <person name="Andreopoulos B."/>
            <person name="Barry K.W."/>
            <person name="Bonito G."/>
            <person name="Buee M."/>
            <person name="Carver A."/>
            <person name="Chen C."/>
            <person name="Cichocki N."/>
            <person name="Clum A."/>
            <person name="Culley D."/>
            <person name="Crous P.W."/>
            <person name="Fauchery L."/>
            <person name="Girlanda M."/>
            <person name="Hayes R."/>
            <person name="Keri Z."/>
            <person name="LaButti K."/>
            <person name="Lipzen A."/>
            <person name="Lombard V."/>
            <person name="Magnuson J."/>
            <person name="Maillard F."/>
            <person name="Morin E."/>
            <person name="Murat C."/>
            <person name="Nolan M."/>
            <person name="Ohm R."/>
            <person name="Pangilinan J."/>
            <person name="Pereira M."/>
            <person name="Perotto S."/>
            <person name="Peter M."/>
            <person name="Riley R."/>
            <person name="Sitrit Y."/>
            <person name="Stielow B."/>
            <person name="Szollosi G."/>
            <person name="Zifcakova L."/>
            <person name="Stursova M."/>
            <person name="Spatafora J.W."/>
            <person name="Tedersoo L."/>
            <person name="Vaario L.-M."/>
            <person name="Yamada A."/>
            <person name="Yan M."/>
            <person name="Wang P."/>
            <person name="Xu J."/>
            <person name="Bruns T."/>
            <person name="Baldrian P."/>
            <person name="Vilgalys R."/>
            <person name="Henrissat B."/>
            <person name="Grigoriev I.V."/>
            <person name="Hibbett D."/>
            <person name="Nagy L.G."/>
            <person name="Martin F.M."/>
        </authorList>
    </citation>
    <scope>NUCLEOTIDE SEQUENCE</scope>
    <source>
        <strain evidence="5">Prilba</strain>
    </source>
</reference>
<evidence type="ECO:0000313" key="5">
    <source>
        <dbReference type="EMBL" id="KAF8475385.1"/>
    </source>
</evidence>
<comment type="subcellular location">
    <subcellularLocation>
        <location evidence="1">Nucleus</location>
    </subcellularLocation>
</comment>
<dbReference type="InterPro" id="IPR008251">
    <property type="entry name" value="Chromo_shadow_dom"/>
</dbReference>
<evidence type="ECO:0000256" key="2">
    <source>
        <dbReference type="ARBA" id="ARBA00023242"/>
    </source>
</evidence>
<dbReference type="SUPFAM" id="SSF54160">
    <property type="entry name" value="Chromo domain-like"/>
    <property type="match status" value="2"/>
</dbReference>
<evidence type="ECO:0000259" key="4">
    <source>
        <dbReference type="PROSITE" id="PS50013"/>
    </source>
</evidence>
<dbReference type="SMART" id="SM00300">
    <property type="entry name" value="ChSh"/>
    <property type="match status" value="1"/>
</dbReference>
<name>A0A9P5T5X0_9AGAM</name>
<dbReference type="Pfam" id="PF01393">
    <property type="entry name" value="Chromo_shadow"/>
    <property type="match status" value="1"/>
</dbReference>
<evidence type="ECO:0000256" key="3">
    <source>
        <dbReference type="SAM" id="MobiDB-lite"/>
    </source>
</evidence>
<dbReference type="Proteomes" id="UP000759537">
    <property type="component" value="Unassembled WGS sequence"/>
</dbReference>
<dbReference type="OrthoDB" id="433924at2759"/>
<sequence>MIATPMLQMLNLPRENQNPKHSRRSDTIKVTSLVPRIVRRRTVRSMRLKGFWTRKGVLQALIGYLVKWKGYPNEENSWVDERDAAGAKELIAEYWSRQGKKKGDKAGRKSDPKPKVAGRRPVADSVETTPERTQAPKKRGRDRPKAKPDSDDEGDGEEEDTRSRKRGRKSIGATRKVSPSPASSSDRASPVVELLEPSAIKKWGNLPSWERHVEVIDTVEKTEDGDLFIYFKLKGEKTACKENSRVCADKFPQELIKFYEAHLKWRQAEGGQESD</sequence>
<feature type="domain" description="Chromo" evidence="4">
    <location>
        <begin position="32"/>
        <end position="106"/>
    </location>
</feature>
<feature type="compositionally biased region" description="Acidic residues" evidence="3">
    <location>
        <begin position="150"/>
        <end position="160"/>
    </location>
</feature>
<dbReference type="Pfam" id="PF00385">
    <property type="entry name" value="Chromo"/>
    <property type="match status" value="1"/>
</dbReference>
<comment type="caution">
    <text evidence="5">The sequence shown here is derived from an EMBL/GenBank/DDBJ whole genome shotgun (WGS) entry which is preliminary data.</text>
</comment>
<gene>
    <name evidence="5" type="ORF">DFH94DRAFT_122836</name>
</gene>